<evidence type="ECO:0000313" key="2">
    <source>
        <dbReference type="Proteomes" id="UP001165085"/>
    </source>
</evidence>
<dbReference type="OrthoDB" id="195032at2759"/>
<accession>A0A9W7BV23</accession>
<protein>
    <submittedName>
        <fullName evidence="1">Uncharacterized protein</fullName>
    </submittedName>
</protein>
<name>A0A9W7BV23_9STRA</name>
<sequence>MGKYAPTLTLLTFSPLLLLFNDFILQPLPRPHPYIGCDDVFKALIWTPFSLYILSKLTLLTLPTPSSFHSHVSTILSGLYVYGFGVNHSTNACSNYLENHGSITPDIVHWYDEICGHYVIVIVYALVQLYWMLNGLREEVKEKYDYVKIIAVFGGYMSSLLILESRGVEVMIPLDIIIVAVSFKGGPRELGEYCRANSLVHLGVWVAWYGRFGRWVEPSELKGMGWDPVDIFFGGMISMRSFS</sequence>
<gene>
    <name evidence="1" type="ORF">TrST_g5382</name>
</gene>
<proteinExistence type="predicted"/>
<evidence type="ECO:0000313" key="1">
    <source>
        <dbReference type="EMBL" id="GMH97122.1"/>
    </source>
</evidence>
<dbReference type="EMBL" id="BRXY01000482">
    <property type="protein sequence ID" value="GMH97122.1"/>
    <property type="molecule type" value="Genomic_DNA"/>
</dbReference>
<keyword evidence="2" id="KW-1185">Reference proteome</keyword>
<dbReference type="Proteomes" id="UP001165085">
    <property type="component" value="Unassembled WGS sequence"/>
</dbReference>
<organism evidence="1 2">
    <name type="scientific">Triparma strigata</name>
    <dbReference type="NCBI Taxonomy" id="1606541"/>
    <lineage>
        <taxon>Eukaryota</taxon>
        <taxon>Sar</taxon>
        <taxon>Stramenopiles</taxon>
        <taxon>Ochrophyta</taxon>
        <taxon>Bolidophyceae</taxon>
        <taxon>Parmales</taxon>
        <taxon>Triparmaceae</taxon>
        <taxon>Triparma</taxon>
    </lineage>
</organism>
<comment type="caution">
    <text evidence="1">The sequence shown here is derived from an EMBL/GenBank/DDBJ whole genome shotgun (WGS) entry which is preliminary data.</text>
</comment>
<reference evidence="2" key="1">
    <citation type="journal article" date="2023" name="Commun. Biol.">
        <title>Genome analysis of Parmales, the sister group of diatoms, reveals the evolutionary specialization of diatoms from phago-mixotrophs to photoautotrophs.</title>
        <authorList>
            <person name="Ban H."/>
            <person name="Sato S."/>
            <person name="Yoshikawa S."/>
            <person name="Yamada K."/>
            <person name="Nakamura Y."/>
            <person name="Ichinomiya M."/>
            <person name="Sato N."/>
            <person name="Blanc-Mathieu R."/>
            <person name="Endo H."/>
            <person name="Kuwata A."/>
            <person name="Ogata H."/>
        </authorList>
    </citation>
    <scope>NUCLEOTIDE SEQUENCE [LARGE SCALE GENOMIC DNA]</scope>
    <source>
        <strain evidence="2">NIES 3701</strain>
    </source>
</reference>
<dbReference type="AlphaFoldDB" id="A0A9W7BV23"/>